<accession>A0A967AEK2</accession>
<dbReference type="Proteomes" id="UP000643701">
    <property type="component" value="Unassembled WGS sequence"/>
</dbReference>
<dbReference type="EMBL" id="JAANAS010000116">
    <property type="protein sequence ID" value="NGZ90864.1"/>
    <property type="molecule type" value="Genomic_DNA"/>
</dbReference>
<keyword evidence="1" id="KW-1133">Transmembrane helix</keyword>
<feature type="transmembrane region" description="Helical" evidence="1">
    <location>
        <begin position="65"/>
        <end position="83"/>
    </location>
</feature>
<dbReference type="AlphaFoldDB" id="A0A967AEK2"/>
<name>A0A967AEK2_9FLAO</name>
<organism evidence="2 3">
    <name type="scientific">Psychroflexus maritimus</name>
    <dbReference type="NCBI Taxonomy" id="2714865"/>
    <lineage>
        <taxon>Bacteria</taxon>
        <taxon>Pseudomonadati</taxon>
        <taxon>Bacteroidota</taxon>
        <taxon>Flavobacteriia</taxon>
        <taxon>Flavobacteriales</taxon>
        <taxon>Flavobacteriaceae</taxon>
        <taxon>Psychroflexus</taxon>
    </lineage>
</organism>
<gene>
    <name evidence="2" type="ORF">G7034_11455</name>
</gene>
<keyword evidence="3" id="KW-1185">Reference proteome</keyword>
<comment type="caution">
    <text evidence="2">The sequence shown here is derived from an EMBL/GenBank/DDBJ whole genome shotgun (WGS) entry which is preliminary data.</text>
</comment>
<evidence type="ECO:0000256" key="1">
    <source>
        <dbReference type="SAM" id="Phobius"/>
    </source>
</evidence>
<proteinExistence type="predicted"/>
<evidence type="ECO:0000313" key="2">
    <source>
        <dbReference type="EMBL" id="NGZ90864.1"/>
    </source>
</evidence>
<feature type="transmembrane region" description="Helical" evidence="1">
    <location>
        <begin position="27"/>
        <end position="53"/>
    </location>
</feature>
<keyword evidence="1" id="KW-0472">Membrane</keyword>
<protein>
    <submittedName>
        <fullName evidence="2">Uncharacterized protein</fullName>
    </submittedName>
</protein>
<dbReference type="InterPro" id="IPR009045">
    <property type="entry name" value="Zn_M74/Hedgehog-like"/>
</dbReference>
<dbReference type="Gene3D" id="3.30.1380.10">
    <property type="match status" value="1"/>
</dbReference>
<sequence>MFFLLRKFVNLDQETKRKPKPNRIIKWGFFTLSFVALTIITQIGGLVMLLAYLSYKFFFSTYKRWTFPLIFCVYYTIASIFIVPKLASAFGREQIKDNEAVQAHSFFYRIANRNYVNSDFHQTIQSIAKDFQKQYPGIKMVYTDANFPFIDGFPLLPHRYHLDGKKIDFDFVYQEGAQLSNLKPTFSGYGFFEAPLDGERNQINFCLETGYLQYEFTKHVTLGIVNPDLTFAQQANKYLIELMASNKAVETIFVEPHLQERLEIESDKIIYHGCGTVRHDDHIHLESL</sequence>
<dbReference type="SUPFAM" id="SSF55166">
    <property type="entry name" value="Hedgehog/DD-peptidase"/>
    <property type="match status" value="1"/>
</dbReference>
<reference evidence="2" key="1">
    <citation type="submission" date="2020-03" db="EMBL/GenBank/DDBJ databases">
        <title>Psychroflexus Maritimus sp. nov., isolate from marine sediment.</title>
        <authorList>
            <person name="Zhong Y.-L."/>
        </authorList>
    </citation>
    <scope>NUCLEOTIDE SEQUENCE</scope>
    <source>
        <strain evidence="2">C1</strain>
    </source>
</reference>
<keyword evidence="1" id="KW-0812">Transmembrane</keyword>
<evidence type="ECO:0000313" key="3">
    <source>
        <dbReference type="Proteomes" id="UP000643701"/>
    </source>
</evidence>